<dbReference type="InterPro" id="IPR029058">
    <property type="entry name" value="AB_hydrolase_fold"/>
</dbReference>
<dbReference type="Pfam" id="PF01738">
    <property type="entry name" value="DLH"/>
    <property type="match status" value="1"/>
</dbReference>
<feature type="domain" description="Dienelactone hydrolase" evidence="1">
    <location>
        <begin position="75"/>
        <end position="177"/>
    </location>
</feature>
<evidence type="ECO:0000259" key="1">
    <source>
        <dbReference type="Pfam" id="PF01738"/>
    </source>
</evidence>
<dbReference type="PANTHER" id="PTHR46623:SF6">
    <property type="entry name" value="ALPHA_BETA-HYDROLASES SUPERFAMILY PROTEIN"/>
    <property type="match status" value="1"/>
</dbReference>
<dbReference type="OrthoDB" id="8478808at2"/>
<sequence>MHYLLVADIFGRTKALENIAAELTTITTTSVTTVDIIDPYQAQMLDFNNEADAYAYFTTEVGLAAYTEQLLQRLLMQTTPVTLIGFSVGAAAVWQLSSHKQLTKVVAATCFYGSQIRYHLDIQPAFPLQLIFPAQEPHFSVSELIRQLAGRANVSIQQVKYLHGFMNRHSDNYDAASCRSFIKELSNE</sequence>
<evidence type="ECO:0000313" key="3">
    <source>
        <dbReference type="Proteomes" id="UP000242258"/>
    </source>
</evidence>
<dbReference type="PANTHER" id="PTHR46623">
    <property type="entry name" value="CARBOXYMETHYLENEBUTENOLIDASE-RELATED"/>
    <property type="match status" value="1"/>
</dbReference>
<dbReference type="RefSeq" id="WP_070048099.1">
    <property type="nucleotide sequence ID" value="NZ_CBCSDO010000001.1"/>
</dbReference>
<comment type="caution">
    <text evidence="2">The sequence shown here is derived from an EMBL/GenBank/DDBJ whole genome shotgun (WGS) entry which is preliminary data.</text>
</comment>
<dbReference type="GO" id="GO:0016787">
    <property type="term" value="F:hydrolase activity"/>
    <property type="evidence" value="ECO:0007669"/>
    <property type="project" value="InterPro"/>
</dbReference>
<protein>
    <recommendedName>
        <fullName evidence="1">Dienelactone hydrolase domain-containing protein</fullName>
    </recommendedName>
</protein>
<gene>
    <name evidence="2" type="ORF">BI198_02315</name>
</gene>
<accession>A0A1E7Q2Y2</accession>
<organism evidence="2 3">
    <name type="scientific">Rheinheimera salexigens</name>
    <dbReference type="NCBI Taxonomy" id="1628148"/>
    <lineage>
        <taxon>Bacteria</taxon>
        <taxon>Pseudomonadati</taxon>
        <taxon>Pseudomonadota</taxon>
        <taxon>Gammaproteobacteria</taxon>
        <taxon>Chromatiales</taxon>
        <taxon>Chromatiaceae</taxon>
        <taxon>Rheinheimera</taxon>
    </lineage>
</organism>
<dbReference type="InterPro" id="IPR002925">
    <property type="entry name" value="Dienelactn_hydro"/>
</dbReference>
<dbReference type="STRING" id="1628148.BI198_02315"/>
<reference evidence="3" key="1">
    <citation type="submission" date="2016-09" db="EMBL/GenBank/DDBJ databases">
        <authorList>
            <person name="Wan X."/>
            <person name="Hou S."/>
        </authorList>
    </citation>
    <scope>NUCLEOTIDE SEQUENCE [LARGE SCALE GENOMIC DNA]</scope>
    <source>
        <strain evidence="3">KH87</strain>
    </source>
</reference>
<dbReference type="InterPro" id="IPR051049">
    <property type="entry name" value="Dienelactone_hydrolase-like"/>
</dbReference>
<dbReference type="EMBL" id="MKEK01000001">
    <property type="protein sequence ID" value="OEY68532.1"/>
    <property type="molecule type" value="Genomic_DNA"/>
</dbReference>
<name>A0A1E7Q2Y2_9GAMM</name>
<proteinExistence type="predicted"/>
<dbReference type="Proteomes" id="UP000242258">
    <property type="component" value="Unassembled WGS sequence"/>
</dbReference>
<dbReference type="Gene3D" id="3.40.50.1820">
    <property type="entry name" value="alpha/beta hydrolase"/>
    <property type="match status" value="1"/>
</dbReference>
<dbReference type="AlphaFoldDB" id="A0A1E7Q2Y2"/>
<dbReference type="SUPFAM" id="SSF53474">
    <property type="entry name" value="alpha/beta-Hydrolases"/>
    <property type="match status" value="1"/>
</dbReference>
<evidence type="ECO:0000313" key="2">
    <source>
        <dbReference type="EMBL" id="OEY68532.1"/>
    </source>
</evidence>
<keyword evidence="3" id="KW-1185">Reference proteome</keyword>